<evidence type="ECO:0000256" key="3">
    <source>
        <dbReference type="ARBA" id="ARBA00022525"/>
    </source>
</evidence>
<gene>
    <name evidence="7" type="ORF">AR543_21250</name>
</gene>
<protein>
    <recommendedName>
        <fullName evidence="6">NEAT domain-containing protein</fullName>
    </recommendedName>
</protein>
<dbReference type="STRING" id="1616788.AR543_21250"/>
<keyword evidence="4" id="KW-0732">Signal</keyword>
<dbReference type="InterPro" id="IPR006635">
    <property type="entry name" value="NEAT_dom"/>
</dbReference>
<evidence type="ECO:0000259" key="6">
    <source>
        <dbReference type="PROSITE" id="PS50978"/>
    </source>
</evidence>
<evidence type="ECO:0000313" key="7">
    <source>
        <dbReference type="EMBL" id="ANF98269.1"/>
    </source>
</evidence>
<evidence type="ECO:0000256" key="5">
    <source>
        <dbReference type="ARBA" id="ARBA00023088"/>
    </source>
</evidence>
<dbReference type="CDD" id="cd06920">
    <property type="entry name" value="NEAT"/>
    <property type="match status" value="1"/>
</dbReference>
<keyword evidence="5" id="KW-0572">Peptidoglycan-anchor</keyword>
<dbReference type="RefSeq" id="WP_060536343.1">
    <property type="nucleotide sequence ID" value="NZ_CP013023.1"/>
</dbReference>
<reference evidence="8" key="1">
    <citation type="submission" date="2015-10" db="EMBL/GenBank/DDBJ databases">
        <title>Genome of Paenibacillus bovis sp. nov.</title>
        <authorList>
            <person name="Wu Z."/>
            <person name="Gao C."/>
            <person name="Liu Z."/>
            <person name="Zheng H."/>
        </authorList>
    </citation>
    <scope>NUCLEOTIDE SEQUENCE [LARGE SCALE GENOMIC DNA]</scope>
    <source>
        <strain evidence="8">BD3526</strain>
    </source>
</reference>
<evidence type="ECO:0000256" key="1">
    <source>
        <dbReference type="ARBA" id="ARBA00004168"/>
    </source>
</evidence>
<evidence type="ECO:0000313" key="8">
    <source>
        <dbReference type="Proteomes" id="UP000078148"/>
    </source>
</evidence>
<organism evidence="7 8">
    <name type="scientific">Paenibacillus bovis</name>
    <dbReference type="NCBI Taxonomy" id="1616788"/>
    <lineage>
        <taxon>Bacteria</taxon>
        <taxon>Bacillati</taxon>
        <taxon>Bacillota</taxon>
        <taxon>Bacilli</taxon>
        <taxon>Bacillales</taxon>
        <taxon>Paenibacillaceae</taxon>
        <taxon>Paenibacillus</taxon>
    </lineage>
</organism>
<dbReference type="Pfam" id="PF05031">
    <property type="entry name" value="NEAT"/>
    <property type="match status" value="1"/>
</dbReference>
<keyword evidence="2" id="KW-0134">Cell wall</keyword>
<dbReference type="Proteomes" id="UP000078148">
    <property type="component" value="Chromosome"/>
</dbReference>
<proteinExistence type="predicted"/>
<dbReference type="OrthoDB" id="2413751at2"/>
<reference evidence="7 8" key="2">
    <citation type="journal article" date="2016" name="Int. J. Syst. Evol. Microbiol.">
        <title>Paenibacillus bovis sp. nov., isolated from raw yak (Bos grunniens) milk.</title>
        <authorList>
            <person name="Gao C."/>
            <person name="Han J."/>
            <person name="Liu Z."/>
            <person name="Xu X."/>
            <person name="Hang F."/>
            <person name="Wu Z."/>
        </authorList>
    </citation>
    <scope>NUCLEOTIDE SEQUENCE [LARGE SCALE GENOMIC DNA]</scope>
    <source>
        <strain evidence="7 8">BD3526</strain>
    </source>
</reference>
<evidence type="ECO:0000256" key="4">
    <source>
        <dbReference type="ARBA" id="ARBA00022729"/>
    </source>
</evidence>
<dbReference type="SUPFAM" id="SSF158911">
    <property type="entry name" value="NEAT domain-like"/>
    <property type="match status" value="1"/>
</dbReference>
<dbReference type="EMBL" id="CP013023">
    <property type="protein sequence ID" value="ANF98269.1"/>
    <property type="molecule type" value="Genomic_DNA"/>
</dbReference>
<dbReference type="Gene3D" id="2.60.40.1850">
    <property type="match status" value="1"/>
</dbReference>
<dbReference type="AlphaFoldDB" id="A0A172ZL53"/>
<sequence length="162" mass="17518">MNMTMNRMEKGTWLKALMIAMIVALIGALLAPGASKAEAAIADGTYLIDYTVYANGTNNASYMDNSEYSKKPATLIVSGGKATVKVTLNHKDWIKSFKTQQNGTYVAAASTTSGDTVTYTFPVSNLSNKVNAQIRVVVPADVAGQPYDHTYTVQYLFDQDSI</sequence>
<dbReference type="InterPro" id="IPR037250">
    <property type="entry name" value="NEAT_dom_sf"/>
</dbReference>
<dbReference type="PANTHER" id="PTHR37824:SF1">
    <property type="entry name" value="IRON-REGULATED SURFACE DETERMINANT PROTEIN C"/>
    <property type="match status" value="1"/>
</dbReference>
<dbReference type="PROSITE" id="PS50978">
    <property type="entry name" value="NEAT"/>
    <property type="match status" value="1"/>
</dbReference>
<dbReference type="KEGG" id="pbv:AR543_21250"/>
<dbReference type="PANTHER" id="PTHR37824">
    <property type="entry name" value="IRON-REGULATED SURFACE DETERMINANT PROTEIN C"/>
    <property type="match status" value="1"/>
</dbReference>
<dbReference type="SMART" id="SM00725">
    <property type="entry name" value="NEAT"/>
    <property type="match status" value="1"/>
</dbReference>
<name>A0A172ZL53_9BACL</name>
<feature type="domain" description="NEAT" evidence="6">
    <location>
        <begin position="41"/>
        <end position="162"/>
    </location>
</feature>
<comment type="subcellular location">
    <subcellularLocation>
        <location evidence="1">Secreted</location>
        <location evidence="1">Cell wall</location>
        <topology evidence="1">Peptidoglycan-anchor</topology>
    </subcellularLocation>
</comment>
<dbReference type="InterPro" id="IPR050436">
    <property type="entry name" value="IsdA"/>
</dbReference>
<evidence type="ECO:0000256" key="2">
    <source>
        <dbReference type="ARBA" id="ARBA00022512"/>
    </source>
</evidence>
<keyword evidence="8" id="KW-1185">Reference proteome</keyword>
<accession>A0A172ZL53</accession>
<keyword evidence="3" id="KW-0964">Secreted</keyword>